<sequence>MTHTVMEPGRRDSGHGGSRRRKPQRRRRPWRWVLLALVLILLIGGGTAWWFYHKLNSNISDVDINKALGEDRPKKAGTSGQNLLILGSDSRSGDNANLDTGDVSGARSDTALMVHIPEGRSRATAVSIPRDTLVTRPGCTTSEGEELPSAKRVMFNSVYSLGGPACVVKTVETLSGIRMDHYMEIDFAGFQGLVDALGGVSITLDKPINDTKGGLHLDAGTHHLDGTQSLRLVRTRYGYGDGSDLGRIGLQQKFMLAVLAEIKKQGVLNSPAKLYKIASSATESLTTDSGLSSLTSLAKYGSSLKAIDPNTMETVMMPVQYDTQDRNRVVAAEPQVKQLWEALRTDQEIPESAKKSPATGGE</sequence>
<dbReference type="RefSeq" id="WP_077967423.1">
    <property type="nucleotide sequence ID" value="NZ_CP045178.1"/>
</dbReference>
<proteinExistence type="inferred from homology"/>
<evidence type="ECO:0000259" key="4">
    <source>
        <dbReference type="Pfam" id="PF03816"/>
    </source>
</evidence>
<dbReference type="Gene3D" id="3.40.630.190">
    <property type="entry name" value="LCP protein"/>
    <property type="match status" value="1"/>
</dbReference>
<dbReference type="InterPro" id="IPR050922">
    <property type="entry name" value="LytR/CpsA/Psr_CW_biosynth"/>
</dbReference>
<evidence type="ECO:0000313" key="5">
    <source>
        <dbReference type="EMBL" id="OON80582.1"/>
    </source>
</evidence>
<dbReference type="AlphaFoldDB" id="A0A1V4A9S3"/>
<feature type="region of interest" description="Disordered" evidence="2">
    <location>
        <begin position="1"/>
        <end position="24"/>
    </location>
</feature>
<dbReference type="InterPro" id="IPR004474">
    <property type="entry name" value="LytR_CpsA_psr"/>
</dbReference>
<comment type="caution">
    <text evidence="5">The sequence shown here is derived from an EMBL/GenBank/DDBJ whole genome shotgun (WGS) entry which is preliminary data.</text>
</comment>
<evidence type="ECO:0000256" key="1">
    <source>
        <dbReference type="ARBA" id="ARBA00006068"/>
    </source>
</evidence>
<dbReference type="Pfam" id="PF03816">
    <property type="entry name" value="LytR_cpsA_psr"/>
    <property type="match status" value="1"/>
</dbReference>
<comment type="similarity">
    <text evidence="1">Belongs to the LytR/CpsA/Psr (LCP) family.</text>
</comment>
<evidence type="ECO:0000256" key="2">
    <source>
        <dbReference type="SAM" id="MobiDB-lite"/>
    </source>
</evidence>
<dbReference type="PANTHER" id="PTHR33392">
    <property type="entry name" value="POLYISOPRENYL-TEICHOIC ACID--PEPTIDOGLYCAN TEICHOIC ACID TRANSFERASE TAGU"/>
    <property type="match status" value="1"/>
</dbReference>
<name>A0A1V4A9S3_9ACTN</name>
<protein>
    <submittedName>
        <fullName evidence="5">Transcriptional regulator</fullName>
    </submittedName>
</protein>
<keyword evidence="3" id="KW-0472">Membrane</keyword>
<dbReference type="NCBIfam" id="TIGR00350">
    <property type="entry name" value="lytR_cpsA_psr"/>
    <property type="match status" value="1"/>
</dbReference>
<evidence type="ECO:0000256" key="3">
    <source>
        <dbReference type="SAM" id="Phobius"/>
    </source>
</evidence>
<dbReference type="STRING" id="83656.B1H18_11880"/>
<evidence type="ECO:0000313" key="6">
    <source>
        <dbReference type="Proteomes" id="UP000190539"/>
    </source>
</evidence>
<keyword evidence="3" id="KW-1133">Transmembrane helix</keyword>
<dbReference type="Proteomes" id="UP000190539">
    <property type="component" value="Unassembled WGS sequence"/>
</dbReference>
<keyword evidence="3" id="KW-0812">Transmembrane</keyword>
<dbReference type="OrthoDB" id="9782542at2"/>
<organism evidence="5 6">
    <name type="scientific">Streptomyces tsukubensis</name>
    <dbReference type="NCBI Taxonomy" id="83656"/>
    <lineage>
        <taxon>Bacteria</taxon>
        <taxon>Bacillati</taxon>
        <taxon>Actinomycetota</taxon>
        <taxon>Actinomycetes</taxon>
        <taxon>Kitasatosporales</taxon>
        <taxon>Streptomycetaceae</taxon>
        <taxon>Streptomyces</taxon>
    </lineage>
</organism>
<gene>
    <name evidence="5" type="ORF">B1H18_11880</name>
</gene>
<accession>A0A1V4A9S3</accession>
<feature type="domain" description="Cell envelope-related transcriptional attenuator" evidence="4">
    <location>
        <begin position="107"/>
        <end position="263"/>
    </location>
</feature>
<reference evidence="5 6" key="1">
    <citation type="submission" date="2017-02" db="EMBL/GenBank/DDBJ databases">
        <title>Draft Genome Sequence of Streptomyces tsukubaensis F601, a Producer of the immunosuppressant tacrolimus FK506.</title>
        <authorList>
            <person name="Zong G."/>
            <person name="Zhong C."/>
            <person name="Fu J."/>
            <person name="Qin R."/>
            <person name="Cao G."/>
        </authorList>
    </citation>
    <scope>NUCLEOTIDE SEQUENCE [LARGE SCALE GENOMIC DNA]</scope>
    <source>
        <strain evidence="5 6">F601</strain>
    </source>
</reference>
<dbReference type="PANTHER" id="PTHR33392:SF6">
    <property type="entry name" value="POLYISOPRENYL-TEICHOIC ACID--PEPTIDOGLYCAN TEICHOIC ACID TRANSFERASE TAGU"/>
    <property type="match status" value="1"/>
</dbReference>
<dbReference type="EMBL" id="MVFC01000007">
    <property type="protein sequence ID" value="OON80582.1"/>
    <property type="molecule type" value="Genomic_DNA"/>
</dbReference>
<keyword evidence="6" id="KW-1185">Reference proteome</keyword>
<feature type="transmembrane region" description="Helical" evidence="3">
    <location>
        <begin position="29"/>
        <end position="52"/>
    </location>
</feature>